<dbReference type="EMBL" id="CAOQHR010000006">
    <property type="protein sequence ID" value="CAI6335754.1"/>
    <property type="molecule type" value="Genomic_DNA"/>
</dbReference>
<evidence type="ECO:0000313" key="2">
    <source>
        <dbReference type="EMBL" id="CAI6335754.1"/>
    </source>
</evidence>
<gene>
    <name evidence="2" type="ORF">PDIGIT_LOCUS8839</name>
</gene>
<protein>
    <submittedName>
        <fullName evidence="2">Uncharacterized protein</fullName>
    </submittedName>
</protein>
<feature type="compositionally biased region" description="Polar residues" evidence="1">
    <location>
        <begin position="1"/>
        <end position="11"/>
    </location>
</feature>
<evidence type="ECO:0000313" key="3">
    <source>
        <dbReference type="Proteomes" id="UP001152607"/>
    </source>
</evidence>
<sequence length="314" mass="36108">MPPSRGYNNRASPRMDPEDAYYSNSSDEERLDRQANDRRLRQAIAYLANEGGEDKPATYIRRIQAIDEHILKGYSAENYAFDPSLYRQLRAMVREVQGDLDYAAEEEIVINPVESDASDPEPIEALYRTDDGPDDDAAGGSDEDSPSSSNRADRLLTFRNPLIKGNGKYVDWDAVPSEKQFKYGQELKIPPERWLKTFPPMIPFGETLYMQEWENLKIHFDLSEAKNQETAVTTNVPYEILSDEFHPNEETFQSGSRFRLPKISEGMRKQVERSMDIEKTVNEFNNFVSARIKTKHNPNKATVRAPRLFLRKVS</sequence>
<feature type="compositionally biased region" description="Basic and acidic residues" evidence="1">
    <location>
        <begin position="27"/>
        <end position="36"/>
    </location>
</feature>
<name>A0A9W4UHF3_9PLEO</name>
<proteinExistence type="predicted"/>
<feature type="region of interest" description="Disordered" evidence="1">
    <location>
        <begin position="113"/>
        <end position="153"/>
    </location>
</feature>
<feature type="compositionally biased region" description="Acidic residues" evidence="1">
    <location>
        <begin position="132"/>
        <end position="145"/>
    </location>
</feature>
<keyword evidence="3" id="KW-1185">Reference proteome</keyword>
<organism evidence="2 3">
    <name type="scientific">Periconia digitata</name>
    <dbReference type="NCBI Taxonomy" id="1303443"/>
    <lineage>
        <taxon>Eukaryota</taxon>
        <taxon>Fungi</taxon>
        <taxon>Dikarya</taxon>
        <taxon>Ascomycota</taxon>
        <taxon>Pezizomycotina</taxon>
        <taxon>Dothideomycetes</taxon>
        <taxon>Pleosporomycetidae</taxon>
        <taxon>Pleosporales</taxon>
        <taxon>Massarineae</taxon>
        <taxon>Periconiaceae</taxon>
        <taxon>Periconia</taxon>
    </lineage>
</organism>
<reference evidence="2" key="1">
    <citation type="submission" date="2023-01" db="EMBL/GenBank/DDBJ databases">
        <authorList>
            <person name="Van Ghelder C."/>
            <person name="Rancurel C."/>
        </authorList>
    </citation>
    <scope>NUCLEOTIDE SEQUENCE</scope>
    <source>
        <strain evidence="2">CNCM I-4278</strain>
    </source>
</reference>
<dbReference type="OrthoDB" id="3779124at2759"/>
<dbReference type="AlphaFoldDB" id="A0A9W4UHF3"/>
<dbReference type="Proteomes" id="UP001152607">
    <property type="component" value="Unassembled WGS sequence"/>
</dbReference>
<accession>A0A9W4UHF3</accession>
<evidence type="ECO:0000256" key="1">
    <source>
        <dbReference type="SAM" id="MobiDB-lite"/>
    </source>
</evidence>
<comment type="caution">
    <text evidence="2">The sequence shown here is derived from an EMBL/GenBank/DDBJ whole genome shotgun (WGS) entry which is preliminary data.</text>
</comment>
<feature type="region of interest" description="Disordered" evidence="1">
    <location>
        <begin position="1"/>
        <end position="36"/>
    </location>
</feature>